<dbReference type="PROSITE" id="PS50157">
    <property type="entry name" value="ZINC_FINGER_C2H2_2"/>
    <property type="match status" value="1"/>
</dbReference>
<keyword evidence="1" id="KW-0863">Zinc-finger</keyword>
<accession>A0A9N9XTC4</accession>
<keyword evidence="1" id="KW-0862">Zinc</keyword>
<evidence type="ECO:0000259" key="3">
    <source>
        <dbReference type="PROSITE" id="PS50157"/>
    </source>
</evidence>
<dbReference type="Pfam" id="PF12874">
    <property type="entry name" value="zf-met"/>
    <property type="match status" value="1"/>
</dbReference>
<proteinExistence type="predicted"/>
<dbReference type="Proteomes" id="UP001153712">
    <property type="component" value="Chromosome 9"/>
</dbReference>
<dbReference type="SUPFAM" id="SSF57667">
    <property type="entry name" value="beta-beta-alpha zinc fingers"/>
    <property type="match status" value="1"/>
</dbReference>
<evidence type="ECO:0000313" key="4">
    <source>
        <dbReference type="EMBL" id="CAG9865435.1"/>
    </source>
</evidence>
<dbReference type="Gene3D" id="3.30.160.60">
    <property type="entry name" value="Classic Zinc Finger"/>
    <property type="match status" value="1"/>
</dbReference>
<sequence length="211" mass="24150">APRESGGEGEFSASRVPQAGRTGTREHRQFCTVLRPVDMFWILQQRTRFLNNNPGANGVESRPLRKGYDKLTADEELTTCQGEENEPSRKNNNLLENLDNRKTGSPWKVSDTEGNFTDTEPDSKDNDFTDDSDYEEALTCNVCDRMFASPKQLSSHKQKKRHFGCSACDSIFPSLMSLEHHKEEFEHWSDEDYLTDSEEDESVSEECERLI</sequence>
<evidence type="ECO:0000256" key="1">
    <source>
        <dbReference type="PROSITE-ProRule" id="PRU00042"/>
    </source>
</evidence>
<dbReference type="AlphaFoldDB" id="A0A9N9XTC4"/>
<dbReference type="OrthoDB" id="6910977at2759"/>
<dbReference type="InterPro" id="IPR036236">
    <property type="entry name" value="Znf_C2H2_sf"/>
</dbReference>
<name>A0A9N9XTC4_PHYSR</name>
<feature type="region of interest" description="Disordered" evidence="2">
    <location>
        <begin position="1"/>
        <end position="23"/>
    </location>
</feature>
<gene>
    <name evidence="4" type="ORF">PHYEVI_LOCUS11670</name>
</gene>
<feature type="domain" description="C2H2-type" evidence="3">
    <location>
        <begin position="138"/>
        <end position="167"/>
    </location>
</feature>
<protein>
    <recommendedName>
        <fullName evidence="3">C2H2-type domain-containing protein</fullName>
    </recommendedName>
</protein>
<feature type="non-terminal residue" evidence="4">
    <location>
        <position position="1"/>
    </location>
</feature>
<evidence type="ECO:0000256" key="2">
    <source>
        <dbReference type="SAM" id="MobiDB-lite"/>
    </source>
</evidence>
<evidence type="ECO:0000313" key="5">
    <source>
        <dbReference type="Proteomes" id="UP001153712"/>
    </source>
</evidence>
<feature type="region of interest" description="Disordered" evidence="2">
    <location>
        <begin position="188"/>
        <end position="211"/>
    </location>
</feature>
<dbReference type="GO" id="GO:0008270">
    <property type="term" value="F:zinc ion binding"/>
    <property type="evidence" value="ECO:0007669"/>
    <property type="project" value="UniProtKB-KW"/>
</dbReference>
<feature type="region of interest" description="Disordered" evidence="2">
    <location>
        <begin position="78"/>
        <end position="131"/>
    </location>
</feature>
<dbReference type="PROSITE" id="PS00028">
    <property type="entry name" value="ZINC_FINGER_C2H2_1"/>
    <property type="match status" value="1"/>
</dbReference>
<dbReference type="SMART" id="SM00355">
    <property type="entry name" value="ZnF_C2H2"/>
    <property type="match status" value="2"/>
</dbReference>
<keyword evidence="5" id="KW-1185">Reference proteome</keyword>
<feature type="compositionally biased region" description="Acidic residues" evidence="2">
    <location>
        <begin position="191"/>
        <end position="205"/>
    </location>
</feature>
<keyword evidence="1" id="KW-0479">Metal-binding</keyword>
<dbReference type="InterPro" id="IPR013087">
    <property type="entry name" value="Znf_C2H2_type"/>
</dbReference>
<dbReference type="EMBL" id="OU900102">
    <property type="protein sequence ID" value="CAG9865435.1"/>
    <property type="molecule type" value="Genomic_DNA"/>
</dbReference>
<reference evidence="4" key="1">
    <citation type="submission" date="2022-01" db="EMBL/GenBank/DDBJ databases">
        <authorList>
            <person name="King R."/>
        </authorList>
    </citation>
    <scope>NUCLEOTIDE SEQUENCE</scope>
</reference>
<organism evidence="4 5">
    <name type="scientific">Phyllotreta striolata</name>
    <name type="common">Striped flea beetle</name>
    <name type="synonym">Crioceris striolata</name>
    <dbReference type="NCBI Taxonomy" id="444603"/>
    <lineage>
        <taxon>Eukaryota</taxon>
        <taxon>Metazoa</taxon>
        <taxon>Ecdysozoa</taxon>
        <taxon>Arthropoda</taxon>
        <taxon>Hexapoda</taxon>
        <taxon>Insecta</taxon>
        <taxon>Pterygota</taxon>
        <taxon>Neoptera</taxon>
        <taxon>Endopterygota</taxon>
        <taxon>Coleoptera</taxon>
        <taxon>Polyphaga</taxon>
        <taxon>Cucujiformia</taxon>
        <taxon>Chrysomeloidea</taxon>
        <taxon>Chrysomelidae</taxon>
        <taxon>Galerucinae</taxon>
        <taxon>Alticini</taxon>
        <taxon>Phyllotreta</taxon>
    </lineage>
</organism>